<evidence type="ECO:0000313" key="1">
    <source>
        <dbReference type="EMBL" id="MBB6335566.1"/>
    </source>
</evidence>
<dbReference type="EMBL" id="JACHMK010000001">
    <property type="protein sequence ID" value="MBB6335566.1"/>
    <property type="molecule type" value="Genomic_DNA"/>
</dbReference>
<dbReference type="Proteomes" id="UP000617426">
    <property type="component" value="Unassembled WGS sequence"/>
</dbReference>
<protein>
    <recommendedName>
        <fullName evidence="3">YbjN domain-containing protein</fullName>
    </recommendedName>
</protein>
<gene>
    <name evidence="1" type="ORF">HD592_002131</name>
</gene>
<evidence type="ECO:0000313" key="2">
    <source>
        <dbReference type="Proteomes" id="UP000617426"/>
    </source>
</evidence>
<keyword evidence="2" id="KW-1185">Reference proteome</keyword>
<reference evidence="1" key="1">
    <citation type="submission" date="2020-08" db="EMBL/GenBank/DDBJ databases">
        <title>Sequencing the genomes of 1000 actinobacteria strains.</title>
        <authorList>
            <person name="Klenk H.-P."/>
        </authorList>
    </citation>
    <scope>NUCLEOTIDE SEQUENCE</scope>
    <source>
        <strain evidence="1">DSM 10695</strain>
    </source>
</reference>
<accession>A0A923E8N6</accession>
<dbReference type="Pfam" id="PF10722">
    <property type="entry name" value="YbjN"/>
    <property type="match status" value="1"/>
</dbReference>
<evidence type="ECO:0008006" key="3">
    <source>
        <dbReference type="Google" id="ProtNLM"/>
    </source>
</evidence>
<comment type="caution">
    <text evidence="1">The sequence shown here is derived from an EMBL/GenBank/DDBJ whole genome shotgun (WGS) entry which is preliminary data.</text>
</comment>
<sequence>MGIFGWLSDRFGEADRKLSGTPQGAPAAPTGPSSEDVLETLARRSDALSVPTVERLGLLFDAKEWKWELDKDGDIVSGWDGSMFYFRMVGKQKEILNVLAFRRGRIEREQRNDLLLAIEDWHRTHLWPKGYFRDSEGDTLEVCAEVNVDFEQGATDEQLLLQCRCAIGTILQFFEGIDQRFGVPEESSES</sequence>
<dbReference type="RefSeq" id="WP_184454011.1">
    <property type="nucleotide sequence ID" value="NZ_JACHMK010000001.1"/>
</dbReference>
<dbReference type="AlphaFoldDB" id="A0A923E8N6"/>
<organism evidence="1 2">
    <name type="scientific">Schaalia hyovaginalis</name>
    <dbReference type="NCBI Taxonomy" id="29316"/>
    <lineage>
        <taxon>Bacteria</taxon>
        <taxon>Bacillati</taxon>
        <taxon>Actinomycetota</taxon>
        <taxon>Actinomycetes</taxon>
        <taxon>Actinomycetales</taxon>
        <taxon>Actinomycetaceae</taxon>
        <taxon>Schaalia</taxon>
    </lineage>
</organism>
<proteinExistence type="predicted"/>
<dbReference type="InterPro" id="IPR019660">
    <property type="entry name" value="Put_sensory_transdc_reg_YbjN"/>
</dbReference>
<name>A0A923E8N6_9ACTO</name>